<name>A0AAF0DQ50_9EURO</name>
<dbReference type="AlphaFoldDB" id="A0AAF0DQ50"/>
<organism evidence="1 2">
    <name type="scientific">Emydomyces testavorans</name>
    <dbReference type="NCBI Taxonomy" id="2070801"/>
    <lineage>
        <taxon>Eukaryota</taxon>
        <taxon>Fungi</taxon>
        <taxon>Dikarya</taxon>
        <taxon>Ascomycota</taxon>
        <taxon>Pezizomycotina</taxon>
        <taxon>Eurotiomycetes</taxon>
        <taxon>Eurotiomycetidae</taxon>
        <taxon>Onygenales</taxon>
        <taxon>Nannizziopsiaceae</taxon>
        <taxon>Emydomyces</taxon>
    </lineage>
</organism>
<dbReference type="Proteomes" id="UP001219355">
    <property type="component" value="Chromosome 4"/>
</dbReference>
<dbReference type="InterPro" id="IPR032675">
    <property type="entry name" value="LRR_dom_sf"/>
</dbReference>
<evidence type="ECO:0000313" key="2">
    <source>
        <dbReference type="Proteomes" id="UP001219355"/>
    </source>
</evidence>
<gene>
    <name evidence="1" type="ORF">PRK78_006393</name>
</gene>
<evidence type="ECO:0000313" key="1">
    <source>
        <dbReference type="EMBL" id="WEW60905.1"/>
    </source>
</evidence>
<accession>A0AAF0DQ50</accession>
<dbReference type="Gene3D" id="3.80.10.10">
    <property type="entry name" value="Ribonuclease Inhibitor"/>
    <property type="match status" value="1"/>
</dbReference>
<keyword evidence="2" id="KW-1185">Reference proteome</keyword>
<reference evidence="1" key="1">
    <citation type="submission" date="2023-03" db="EMBL/GenBank/DDBJ databases">
        <title>Emydomyces testavorans Genome Sequence.</title>
        <authorList>
            <person name="Hoyer L."/>
        </authorList>
    </citation>
    <scope>NUCLEOTIDE SEQUENCE</scope>
    <source>
        <strain evidence="1">16-2883</strain>
    </source>
</reference>
<protein>
    <submittedName>
        <fullName evidence="1">Uncharacterized protein</fullName>
    </submittedName>
</protein>
<sequence length="453" mass="51492">MSVDYATLDRPKLEIEDLSYECNIHVHFRNDIDFAFGIISPPADTSLKNIQLLRGLQNLTSLGTGIQRAKKSHFIELQKAAFGHKLRSLTVHSLGRIANGEDPTPFTEYPWSRAPEACKASQLTRLELLNFCICTSLDAEAYWLNTFSWSLLTHVTLTCASFLTSSIIGERLLNLKSLTLNLESQSDHGPGCPGSINRARIKKFLLRCRRLSELELISCTSAVDEQLLIHLGKTLTALKLHEYEIRGVVGKRVLSTAQLEKLGQHCPLVRKLSIDVAYMKGWPYATFDAISKHLWFVRSLELNFELYGREVFRDSQPTLKTARDIWDYLRSSSNRAHSAPTAPTVEESQHTHLALEALDISVGPYRKPDMMYSSDHDAVMQMLPGYQRTYQVRLVGKDQNELPEHVQVTCVEFEETKRKQTEDLGYHEHWESYVRQVEKIAENGMESLPESVA</sequence>
<dbReference type="EMBL" id="CP120630">
    <property type="protein sequence ID" value="WEW60905.1"/>
    <property type="molecule type" value="Genomic_DNA"/>
</dbReference>
<proteinExistence type="predicted"/>